<dbReference type="Gene3D" id="1.10.101.10">
    <property type="entry name" value="PGBD-like superfamily/PGBD"/>
    <property type="match status" value="1"/>
</dbReference>
<reference evidence="2 3" key="1">
    <citation type="submission" date="2019-06" db="EMBL/GenBank/DDBJ databases">
        <title>Whole genome shotgun sequence of Paenarthrobacter aurescens NBRC 12136.</title>
        <authorList>
            <person name="Hosoyama A."/>
            <person name="Uohara A."/>
            <person name="Ohji S."/>
            <person name="Ichikawa N."/>
        </authorList>
    </citation>
    <scope>NUCLEOTIDE SEQUENCE [LARGE SCALE GENOMIC DNA]</scope>
    <source>
        <strain evidence="2 3">NBRC 12136</strain>
    </source>
</reference>
<dbReference type="InterPro" id="IPR002477">
    <property type="entry name" value="Peptidoglycan-bd-like"/>
</dbReference>
<dbReference type="RefSeq" id="WP_141284105.1">
    <property type="nucleotide sequence ID" value="NZ_BAAAWK010000001.1"/>
</dbReference>
<name>A0A4Y3NMA9_PAEAU</name>
<gene>
    <name evidence="2" type="ORF">AAU01_26040</name>
</gene>
<feature type="domain" description="Peptidoglycan binding-like" evidence="1">
    <location>
        <begin position="142"/>
        <end position="184"/>
    </location>
</feature>
<dbReference type="SUPFAM" id="SSF47090">
    <property type="entry name" value="PGBD-like"/>
    <property type="match status" value="1"/>
</dbReference>
<dbReference type="InterPro" id="IPR036365">
    <property type="entry name" value="PGBD-like_sf"/>
</dbReference>
<comment type="caution">
    <text evidence="2">The sequence shown here is derived from an EMBL/GenBank/DDBJ whole genome shotgun (WGS) entry which is preliminary data.</text>
</comment>
<organism evidence="2 3">
    <name type="scientific">Paenarthrobacter aurescens</name>
    <name type="common">Arthrobacter aurescens</name>
    <dbReference type="NCBI Taxonomy" id="43663"/>
    <lineage>
        <taxon>Bacteria</taxon>
        <taxon>Bacillati</taxon>
        <taxon>Actinomycetota</taxon>
        <taxon>Actinomycetes</taxon>
        <taxon>Micrococcales</taxon>
        <taxon>Micrococcaceae</taxon>
        <taxon>Paenarthrobacter</taxon>
    </lineage>
</organism>
<dbReference type="AlphaFoldDB" id="A0A4Y3NMA9"/>
<dbReference type="Pfam" id="PF01471">
    <property type="entry name" value="PG_binding_1"/>
    <property type="match status" value="1"/>
</dbReference>
<dbReference type="OrthoDB" id="3268648at2"/>
<evidence type="ECO:0000313" key="2">
    <source>
        <dbReference type="EMBL" id="GEB19849.1"/>
    </source>
</evidence>
<dbReference type="GeneID" id="97300962"/>
<proteinExistence type="predicted"/>
<evidence type="ECO:0000259" key="1">
    <source>
        <dbReference type="Pfam" id="PF01471"/>
    </source>
</evidence>
<dbReference type="EMBL" id="BJMD01000015">
    <property type="protein sequence ID" value="GEB19849.1"/>
    <property type="molecule type" value="Genomic_DNA"/>
</dbReference>
<dbReference type="Proteomes" id="UP000317715">
    <property type="component" value="Unassembled WGS sequence"/>
</dbReference>
<evidence type="ECO:0000313" key="3">
    <source>
        <dbReference type="Proteomes" id="UP000317715"/>
    </source>
</evidence>
<protein>
    <recommendedName>
        <fullName evidence="1">Peptidoglycan binding-like domain-containing protein</fullName>
    </recommendedName>
</protein>
<accession>A0A4Y3NMA9</accession>
<dbReference type="InterPro" id="IPR036366">
    <property type="entry name" value="PGBDSf"/>
</dbReference>
<keyword evidence="3" id="KW-1185">Reference proteome</keyword>
<sequence length="388" mass="39760">MPGFELNRSDRAMRRVPRWWLLLVAMALVTSSLIVAFRAGTLVAAVATSHQDVTAAIPVSATVELRSVARQVTLAGVVTAGRTSPVTASLTDGIDRLILTSTPKALGDFVEPGELLAVVSGRPLLVMPASVPLYRDIIPGDSGPDVRALQTALAGLGLAVKTNGTFDQQTQQALKTWYENAGFPAPVPPASSPTGSNNKSGANAAPAAMVRWRDFVQVPGDTGRIASIAGTGTVLPEDGVVAQISVSEDTIVARADVLQAESFAVGTAVTLRAGALEVKTTVTSVSGFAEGDSSSNVMPGMDITASIPPGTTGLAPQQSVTVTAGNAPAETLAVPLIAIRQEMGVAYVEVAGEAGPHRVDVTVTAQADGWAAVDTVEGLDVGVKVMLP</sequence>